<evidence type="ECO:0000313" key="1">
    <source>
        <dbReference type="EMBL" id="QDP20466.1"/>
    </source>
</evidence>
<reference evidence="1 2" key="1">
    <citation type="submission" date="2019-07" db="EMBL/GenBank/DDBJ databases">
        <title>Sphingomonas AE3 Genome sequencing and assembly.</title>
        <authorList>
            <person name="Kim H."/>
        </authorList>
    </citation>
    <scope>NUCLEOTIDE SEQUENCE [LARGE SCALE GENOMIC DNA]</scope>
    <source>
        <strain evidence="1 2">AE3</strain>
    </source>
</reference>
<keyword evidence="2" id="KW-1185">Reference proteome</keyword>
<protein>
    <submittedName>
        <fullName evidence="1">2'-5' RNA ligase family protein</fullName>
    </submittedName>
</protein>
<accession>A0A516IU53</accession>
<dbReference type="Proteomes" id="UP000321857">
    <property type="component" value="Chromosome"/>
</dbReference>
<organism evidence="1 2">
    <name type="scientific">Sphingomonas xanthus</name>
    <dbReference type="NCBI Taxonomy" id="2594473"/>
    <lineage>
        <taxon>Bacteria</taxon>
        <taxon>Pseudomonadati</taxon>
        <taxon>Pseudomonadota</taxon>
        <taxon>Alphaproteobacteria</taxon>
        <taxon>Sphingomonadales</taxon>
        <taxon>Sphingomonadaceae</taxon>
        <taxon>Sphingomonas</taxon>
    </lineage>
</organism>
<dbReference type="GO" id="GO:0016874">
    <property type="term" value="F:ligase activity"/>
    <property type="evidence" value="ECO:0007669"/>
    <property type="project" value="UniProtKB-KW"/>
</dbReference>
<sequence length="168" mass="18359">MSALIVTAEFGRTDFAWLDGLRRAHYPPERNRVPAHLTLFHALPPSAVDSARRQLALASSAPPPRAMIAGLMKLGGGVAFRVVSEDLDAIRADIADHFHGMLGAQDAQGWRPHVTIQNKASAEEARTLFATLDRDFEPRALEIAALALHRYVAGPWETVGRYPFRGAA</sequence>
<dbReference type="InterPro" id="IPR009097">
    <property type="entry name" value="Cyclic_Pdiesterase"/>
</dbReference>
<proteinExistence type="predicted"/>
<dbReference type="Gene3D" id="3.90.1140.10">
    <property type="entry name" value="Cyclic phosphodiesterase"/>
    <property type="match status" value="1"/>
</dbReference>
<keyword evidence="1" id="KW-0436">Ligase</keyword>
<dbReference type="Pfam" id="PF13563">
    <property type="entry name" value="2_5_RNA_ligase2"/>
    <property type="match status" value="1"/>
</dbReference>
<evidence type="ECO:0000313" key="2">
    <source>
        <dbReference type="Proteomes" id="UP000321857"/>
    </source>
</evidence>
<dbReference type="EMBL" id="CP041659">
    <property type="protein sequence ID" value="QDP20466.1"/>
    <property type="molecule type" value="Genomic_DNA"/>
</dbReference>
<dbReference type="SUPFAM" id="SSF55144">
    <property type="entry name" value="LigT-like"/>
    <property type="match status" value="1"/>
</dbReference>
<dbReference type="KEGG" id="sxa:FMM02_00940"/>
<dbReference type="AlphaFoldDB" id="A0A516IU53"/>
<name>A0A516IU53_9SPHN</name>
<dbReference type="OrthoDB" id="793003at2"/>
<gene>
    <name evidence="1" type="ORF">FMM02_00940</name>
</gene>